<dbReference type="AlphaFoldDB" id="A0A6A5UVF9"/>
<proteinExistence type="predicted"/>
<gene>
    <name evidence="1" type="ORF">BU23DRAFT_247107</name>
</gene>
<reference evidence="1" key="1">
    <citation type="journal article" date="2020" name="Stud. Mycol.">
        <title>101 Dothideomycetes genomes: a test case for predicting lifestyles and emergence of pathogens.</title>
        <authorList>
            <person name="Haridas S."/>
            <person name="Albert R."/>
            <person name="Binder M."/>
            <person name="Bloem J."/>
            <person name="Labutti K."/>
            <person name="Salamov A."/>
            <person name="Andreopoulos B."/>
            <person name="Baker S."/>
            <person name="Barry K."/>
            <person name="Bills G."/>
            <person name="Bluhm B."/>
            <person name="Cannon C."/>
            <person name="Castanera R."/>
            <person name="Culley D."/>
            <person name="Daum C."/>
            <person name="Ezra D."/>
            <person name="Gonzalez J."/>
            <person name="Henrissat B."/>
            <person name="Kuo A."/>
            <person name="Liang C."/>
            <person name="Lipzen A."/>
            <person name="Lutzoni F."/>
            <person name="Magnuson J."/>
            <person name="Mondo S."/>
            <person name="Nolan M."/>
            <person name="Ohm R."/>
            <person name="Pangilinan J."/>
            <person name="Park H.-J."/>
            <person name="Ramirez L."/>
            <person name="Alfaro M."/>
            <person name="Sun H."/>
            <person name="Tritt A."/>
            <person name="Yoshinaga Y."/>
            <person name="Zwiers L.-H."/>
            <person name="Turgeon B."/>
            <person name="Goodwin S."/>
            <person name="Spatafora J."/>
            <person name="Crous P."/>
            <person name="Grigoriev I."/>
        </authorList>
    </citation>
    <scope>NUCLEOTIDE SEQUENCE</scope>
    <source>
        <strain evidence="1">CBS 107.79</strain>
    </source>
</reference>
<dbReference type="Proteomes" id="UP000800036">
    <property type="component" value="Unassembled WGS sequence"/>
</dbReference>
<keyword evidence="2" id="KW-1185">Reference proteome</keyword>
<sequence length="187" mass="20814">MGTRLAAARSTGRQFGPWLRMAKDTPPGARHTIPGERVAVPARTTPMWWFLRAPTAPPGGPQPGTHAYAHAAKLRLSPGSSPTDADRARPVTFVCVLQDPRSSAVQLSGTWRRIERQAKVHHSCTPSTRSSRRQHRCIHVARLARTALLLFKATNITRQTNLPTRMNTVALLAHDMKYNTTTLLRRF</sequence>
<evidence type="ECO:0000313" key="1">
    <source>
        <dbReference type="EMBL" id="KAF1968981.1"/>
    </source>
</evidence>
<organism evidence="1 2">
    <name type="scientific">Bimuria novae-zelandiae CBS 107.79</name>
    <dbReference type="NCBI Taxonomy" id="1447943"/>
    <lineage>
        <taxon>Eukaryota</taxon>
        <taxon>Fungi</taxon>
        <taxon>Dikarya</taxon>
        <taxon>Ascomycota</taxon>
        <taxon>Pezizomycotina</taxon>
        <taxon>Dothideomycetes</taxon>
        <taxon>Pleosporomycetidae</taxon>
        <taxon>Pleosporales</taxon>
        <taxon>Massarineae</taxon>
        <taxon>Didymosphaeriaceae</taxon>
        <taxon>Bimuria</taxon>
    </lineage>
</organism>
<accession>A0A6A5UVF9</accession>
<protein>
    <submittedName>
        <fullName evidence="1">Uncharacterized protein</fullName>
    </submittedName>
</protein>
<name>A0A6A5UVF9_9PLEO</name>
<evidence type="ECO:0000313" key="2">
    <source>
        <dbReference type="Proteomes" id="UP000800036"/>
    </source>
</evidence>
<dbReference type="EMBL" id="ML976714">
    <property type="protein sequence ID" value="KAF1968981.1"/>
    <property type="molecule type" value="Genomic_DNA"/>
</dbReference>